<gene>
    <name evidence="1" type="ORF">GQN54_08135</name>
</gene>
<proteinExistence type="predicted"/>
<dbReference type="Pfam" id="PF11751">
    <property type="entry name" value="PorP_SprF"/>
    <property type="match status" value="1"/>
</dbReference>
<name>A0A6N9NHD1_9FLAO</name>
<dbReference type="NCBIfam" id="TIGR03519">
    <property type="entry name" value="T9SS_PorP_fam"/>
    <property type="match status" value="1"/>
</dbReference>
<dbReference type="AlphaFoldDB" id="A0A6N9NHD1"/>
<sequence length="321" mass="36208">MRKRLVRSASIYVFFLIVFNSVCFGQDPGFSQFYANPLDLNPAFAGTARCPRINLNYRNQWPGIDNSFVTYSASYDQHFDKLNGGLGLIIMNDRTGENVLNTTNIGVIYSNQLEVNRNFSIKFGVQGTYFQRSLKTQNLKFGDMIDPRRGFVLQTNEPVFDETNSFFDASAGFLGFSEKFYFGFAAHHLTEPEETFLGSNSVLPRKYTAHIGAVLPMGIRHKDMSWSPNVMYQTQGTFTHLNLGVYINKGPVVFGLWHRIGDSFIALVGVETDEFKVGYSYDITTSTLSNKAAGSHELSFRMNLPCPPRKVKFKTISCPSF</sequence>
<evidence type="ECO:0000313" key="2">
    <source>
        <dbReference type="Proteomes" id="UP000470771"/>
    </source>
</evidence>
<protein>
    <submittedName>
        <fullName evidence="1">Type IX secretion system membrane protein PorP/SprF</fullName>
    </submittedName>
</protein>
<organism evidence="1 2">
    <name type="scientific">Acidiluteibacter ferrifornacis</name>
    <dbReference type="NCBI Taxonomy" id="2692424"/>
    <lineage>
        <taxon>Bacteria</taxon>
        <taxon>Pseudomonadati</taxon>
        <taxon>Bacteroidota</taxon>
        <taxon>Flavobacteriia</taxon>
        <taxon>Flavobacteriales</taxon>
        <taxon>Cryomorphaceae</taxon>
        <taxon>Acidiluteibacter</taxon>
    </lineage>
</organism>
<dbReference type="RefSeq" id="WP_160633030.1">
    <property type="nucleotide sequence ID" value="NZ_WWNE01000006.1"/>
</dbReference>
<dbReference type="EMBL" id="WWNE01000006">
    <property type="protein sequence ID" value="NBG66086.1"/>
    <property type="molecule type" value="Genomic_DNA"/>
</dbReference>
<reference evidence="1 2" key="1">
    <citation type="submission" date="2019-12" db="EMBL/GenBank/DDBJ databases">
        <authorList>
            <person name="Zhao J."/>
        </authorList>
    </citation>
    <scope>NUCLEOTIDE SEQUENCE [LARGE SCALE GENOMIC DNA]</scope>
    <source>
        <strain evidence="1 2">S-15</strain>
    </source>
</reference>
<accession>A0A6N9NHD1</accession>
<dbReference type="InterPro" id="IPR019861">
    <property type="entry name" value="PorP/SprF_Bacteroidetes"/>
</dbReference>
<comment type="caution">
    <text evidence="1">The sequence shown here is derived from an EMBL/GenBank/DDBJ whole genome shotgun (WGS) entry which is preliminary data.</text>
</comment>
<evidence type="ECO:0000313" key="1">
    <source>
        <dbReference type="EMBL" id="NBG66086.1"/>
    </source>
</evidence>
<dbReference type="Proteomes" id="UP000470771">
    <property type="component" value="Unassembled WGS sequence"/>
</dbReference>
<keyword evidence="2" id="KW-1185">Reference proteome</keyword>